<accession>A0A9D1PJQ1</accession>
<dbReference type="InterPro" id="IPR004681">
    <property type="entry name" value="TRAP_DctM"/>
</dbReference>
<feature type="domain" description="TRAP C4-dicarboxylate transport system permease DctM subunit" evidence="8">
    <location>
        <begin position="7"/>
        <end position="415"/>
    </location>
</feature>
<evidence type="ECO:0000313" key="10">
    <source>
        <dbReference type="Proteomes" id="UP000823937"/>
    </source>
</evidence>
<sequence length="430" mass="46774">MLWGIIALLFVMLFLNFPIMVVLIVSALLMMFFMAGDLNLVMFVQQMTSNVESYVLLAIPMFIFAADIIVEGRTATRLLDFINDLIGHIRGGTGIVAAATSTFFGSVSGSSQATIAAIGRPMRDRALQYGYKDSHIMGLIINSAGIAILIPPSIVMIYYGMLTGTSVGDLFVAGIIPGLMVFLGFAIWEFFIAIKKDIPVEPKATWGQRWRSFRKSFLTLGFPVLILGGIYSGMFSPTEAAAFSVLYALLLELVIFRSINIADIYRIAISTGAVTSIVFILLAAGGAFSWIISYLRIPQQLTEAVLGADPSQFQILLIMSLFFLVSCMFVDSLVAIAILTPIFFPIAVAADIHPVAIGILITMQATLGTVTPPFGVNIFTASAIFKRPYLEIVRGIAPYIIIFVAINFLLILFPDIIMVYETIFGSSKGG</sequence>
<keyword evidence="6 7" id="KW-0472">Membrane</keyword>
<evidence type="ECO:0000256" key="2">
    <source>
        <dbReference type="ARBA" id="ARBA00022475"/>
    </source>
</evidence>
<dbReference type="Pfam" id="PF06808">
    <property type="entry name" value="DctM"/>
    <property type="match status" value="1"/>
</dbReference>
<feature type="transmembrane region" description="Helical" evidence="7">
    <location>
        <begin position="54"/>
        <end position="75"/>
    </location>
</feature>
<feature type="transmembrane region" description="Helical" evidence="7">
    <location>
        <begin position="355"/>
        <end position="376"/>
    </location>
</feature>
<dbReference type="GO" id="GO:0005886">
    <property type="term" value="C:plasma membrane"/>
    <property type="evidence" value="ECO:0007669"/>
    <property type="project" value="UniProtKB-SubCell"/>
</dbReference>
<protein>
    <submittedName>
        <fullName evidence="9">TRAP transporter large permease</fullName>
    </submittedName>
</protein>
<feature type="transmembrane region" description="Helical" evidence="7">
    <location>
        <begin position="240"/>
        <end position="259"/>
    </location>
</feature>
<dbReference type="Proteomes" id="UP000823937">
    <property type="component" value="Unassembled WGS sequence"/>
</dbReference>
<dbReference type="NCBIfam" id="TIGR00786">
    <property type="entry name" value="dctM"/>
    <property type="match status" value="1"/>
</dbReference>
<comment type="subcellular location">
    <subcellularLocation>
        <location evidence="1">Cell inner membrane</location>
        <topology evidence="1">Multi-pass membrane protein</topology>
    </subcellularLocation>
</comment>
<evidence type="ECO:0000256" key="6">
    <source>
        <dbReference type="ARBA" id="ARBA00023136"/>
    </source>
</evidence>
<evidence type="ECO:0000256" key="7">
    <source>
        <dbReference type="SAM" id="Phobius"/>
    </source>
</evidence>
<organism evidence="9 10">
    <name type="scientific">Candidatus Pseudogracilibacillus intestinigallinarum</name>
    <dbReference type="NCBI Taxonomy" id="2838742"/>
    <lineage>
        <taxon>Bacteria</taxon>
        <taxon>Bacillati</taxon>
        <taxon>Bacillota</taxon>
        <taxon>Bacilli</taxon>
        <taxon>Bacillales</taxon>
        <taxon>Bacillaceae</taxon>
        <taxon>Pseudogracilibacillus</taxon>
    </lineage>
</organism>
<evidence type="ECO:0000259" key="8">
    <source>
        <dbReference type="Pfam" id="PF06808"/>
    </source>
</evidence>
<keyword evidence="4 7" id="KW-0812">Transmembrane</keyword>
<evidence type="ECO:0000313" key="9">
    <source>
        <dbReference type="EMBL" id="HIV73666.1"/>
    </source>
</evidence>
<evidence type="ECO:0000256" key="1">
    <source>
        <dbReference type="ARBA" id="ARBA00004429"/>
    </source>
</evidence>
<comment type="caution">
    <text evidence="9">The sequence shown here is derived from an EMBL/GenBank/DDBJ whole genome shotgun (WGS) entry which is preliminary data.</text>
</comment>
<keyword evidence="5 7" id="KW-1133">Transmembrane helix</keyword>
<name>A0A9D1PJQ1_9BACI</name>
<feature type="transmembrane region" description="Helical" evidence="7">
    <location>
        <begin position="139"/>
        <end position="159"/>
    </location>
</feature>
<feature type="transmembrane region" description="Helical" evidence="7">
    <location>
        <begin position="95"/>
        <end position="118"/>
    </location>
</feature>
<feature type="transmembrane region" description="Helical" evidence="7">
    <location>
        <begin position="6"/>
        <end position="33"/>
    </location>
</feature>
<evidence type="ECO:0000256" key="4">
    <source>
        <dbReference type="ARBA" id="ARBA00022692"/>
    </source>
</evidence>
<dbReference type="PIRSF" id="PIRSF006066">
    <property type="entry name" value="HI0050"/>
    <property type="match status" value="1"/>
</dbReference>
<dbReference type="EMBL" id="DXHX01000016">
    <property type="protein sequence ID" value="HIV73666.1"/>
    <property type="molecule type" value="Genomic_DNA"/>
</dbReference>
<gene>
    <name evidence="9" type="ORF">H9895_01130</name>
</gene>
<feature type="transmembrane region" description="Helical" evidence="7">
    <location>
        <begin position="396"/>
        <end position="420"/>
    </location>
</feature>
<feature type="transmembrane region" description="Helical" evidence="7">
    <location>
        <begin position="171"/>
        <end position="194"/>
    </location>
</feature>
<feature type="transmembrane region" description="Helical" evidence="7">
    <location>
        <begin position="315"/>
        <end position="343"/>
    </location>
</feature>
<keyword evidence="3" id="KW-0997">Cell inner membrane</keyword>
<reference evidence="9" key="1">
    <citation type="journal article" date="2021" name="PeerJ">
        <title>Extensive microbial diversity within the chicken gut microbiome revealed by metagenomics and culture.</title>
        <authorList>
            <person name="Gilroy R."/>
            <person name="Ravi A."/>
            <person name="Getino M."/>
            <person name="Pursley I."/>
            <person name="Horton D.L."/>
            <person name="Alikhan N.F."/>
            <person name="Baker D."/>
            <person name="Gharbi K."/>
            <person name="Hall N."/>
            <person name="Watson M."/>
            <person name="Adriaenssens E.M."/>
            <person name="Foster-Nyarko E."/>
            <person name="Jarju S."/>
            <person name="Secka A."/>
            <person name="Antonio M."/>
            <person name="Oren A."/>
            <person name="Chaudhuri R.R."/>
            <person name="La Ragione R."/>
            <person name="Hildebrand F."/>
            <person name="Pallen M.J."/>
        </authorList>
    </citation>
    <scope>NUCLEOTIDE SEQUENCE</scope>
    <source>
        <strain evidence="9">CHK169-2315</strain>
    </source>
</reference>
<evidence type="ECO:0000256" key="5">
    <source>
        <dbReference type="ARBA" id="ARBA00022989"/>
    </source>
</evidence>
<dbReference type="AlphaFoldDB" id="A0A9D1PJQ1"/>
<reference evidence="9" key="2">
    <citation type="submission" date="2021-04" db="EMBL/GenBank/DDBJ databases">
        <authorList>
            <person name="Gilroy R."/>
        </authorList>
    </citation>
    <scope>NUCLEOTIDE SEQUENCE</scope>
    <source>
        <strain evidence="9">CHK169-2315</strain>
    </source>
</reference>
<proteinExistence type="predicted"/>
<keyword evidence="2" id="KW-1003">Cell membrane</keyword>
<evidence type="ECO:0000256" key="3">
    <source>
        <dbReference type="ARBA" id="ARBA00022519"/>
    </source>
</evidence>
<dbReference type="PANTHER" id="PTHR33362">
    <property type="entry name" value="SIALIC ACID TRAP TRANSPORTER PERMEASE PROTEIN SIAT-RELATED"/>
    <property type="match status" value="1"/>
</dbReference>
<feature type="transmembrane region" description="Helical" evidence="7">
    <location>
        <begin position="215"/>
        <end position="234"/>
    </location>
</feature>
<dbReference type="InterPro" id="IPR010656">
    <property type="entry name" value="DctM"/>
</dbReference>
<feature type="transmembrane region" description="Helical" evidence="7">
    <location>
        <begin position="271"/>
        <end position="295"/>
    </location>
</feature>
<dbReference type="GO" id="GO:0022857">
    <property type="term" value="F:transmembrane transporter activity"/>
    <property type="evidence" value="ECO:0007669"/>
    <property type="project" value="TreeGrafter"/>
</dbReference>